<evidence type="ECO:0000313" key="4">
    <source>
        <dbReference type="Proteomes" id="UP000219374"/>
    </source>
</evidence>
<dbReference type="SUPFAM" id="SSF52499">
    <property type="entry name" value="Isochorismatase-like hydrolases"/>
    <property type="match status" value="1"/>
</dbReference>
<sequence>MNSALVVIDVQCGLFDPEPRPADADAVIGRINQLAQRARAAGAPVIFVQHERAGGLEADSPAWALHPQLQVQPGDHHIRKTTPDAFLRTGLDEVLAFSGVEQLVICGYASEFCVDTTTRSAAAHGYAVILAADAHTTHDKPHASAALIRAHHNATLPEIVSFGPQIRALPAAEIAFSE</sequence>
<gene>
    <name evidence="3" type="ORF">SAMN06296416_102246</name>
</gene>
<dbReference type="EMBL" id="OCND01000002">
    <property type="protein sequence ID" value="SOD53117.1"/>
    <property type="molecule type" value="Genomic_DNA"/>
</dbReference>
<dbReference type="GO" id="GO:0016787">
    <property type="term" value="F:hydrolase activity"/>
    <property type="evidence" value="ECO:0007669"/>
    <property type="project" value="UniProtKB-KW"/>
</dbReference>
<keyword evidence="4" id="KW-1185">Reference proteome</keyword>
<dbReference type="PANTHER" id="PTHR43540">
    <property type="entry name" value="PEROXYUREIDOACRYLATE/UREIDOACRYLATE AMIDOHYDROLASE-RELATED"/>
    <property type="match status" value="1"/>
</dbReference>
<dbReference type="OrthoDB" id="1157330at2"/>
<accession>A0A286D395</accession>
<dbReference type="InterPro" id="IPR050272">
    <property type="entry name" value="Isochorismatase-like_hydrls"/>
</dbReference>
<dbReference type="AlphaFoldDB" id="A0A286D395"/>
<proteinExistence type="predicted"/>
<dbReference type="Pfam" id="PF00857">
    <property type="entry name" value="Isochorismatase"/>
    <property type="match status" value="1"/>
</dbReference>
<evidence type="ECO:0000313" key="3">
    <source>
        <dbReference type="EMBL" id="SOD53117.1"/>
    </source>
</evidence>
<dbReference type="Proteomes" id="UP000219374">
    <property type="component" value="Unassembled WGS sequence"/>
</dbReference>
<dbReference type="RefSeq" id="WP_097121017.1">
    <property type="nucleotide sequence ID" value="NZ_OCND01000002.1"/>
</dbReference>
<name>A0A286D395_9GAMM</name>
<keyword evidence="1" id="KW-0378">Hydrolase</keyword>
<organism evidence="3 4">
    <name type="scientific">Pseudoxanthomonas wuyuanensis</name>
    <dbReference type="NCBI Taxonomy" id="1073196"/>
    <lineage>
        <taxon>Bacteria</taxon>
        <taxon>Pseudomonadati</taxon>
        <taxon>Pseudomonadota</taxon>
        <taxon>Gammaproteobacteria</taxon>
        <taxon>Lysobacterales</taxon>
        <taxon>Lysobacteraceae</taxon>
        <taxon>Pseudoxanthomonas</taxon>
    </lineage>
</organism>
<dbReference type="Gene3D" id="3.40.50.850">
    <property type="entry name" value="Isochorismatase-like"/>
    <property type="match status" value="1"/>
</dbReference>
<evidence type="ECO:0000259" key="2">
    <source>
        <dbReference type="Pfam" id="PF00857"/>
    </source>
</evidence>
<reference evidence="3 4" key="1">
    <citation type="submission" date="2017-09" db="EMBL/GenBank/DDBJ databases">
        <authorList>
            <person name="Ehlers B."/>
            <person name="Leendertz F.H."/>
        </authorList>
    </citation>
    <scope>NUCLEOTIDE SEQUENCE [LARGE SCALE GENOMIC DNA]</scope>
    <source>
        <strain evidence="3 4">CGMCC 1.10978</strain>
    </source>
</reference>
<feature type="domain" description="Isochorismatase-like" evidence="2">
    <location>
        <begin position="3"/>
        <end position="151"/>
    </location>
</feature>
<dbReference type="CDD" id="cd01014">
    <property type="entry name" value="nicotinamidase_related"/>
    <property type="match status" value="1"/>
</dbReference>
<protein>
    <submittedName>
        <fullName evidence="3">Nicotinamidase-related amidase</fullName>
    </submittedName>
</protein>
<dbReference type="InterPro" id="IPR036380">
    <property type="entry name" value="Isochorismatase-like_sf"/>
</dbReference>
<evidence type="ECO:0000256" key="1">
    <source>
        <dbReference type="ARBA" id="ARBA00022801"/>
    </source>
</evidence>
<dbReference type="InterPro" id="IPR000868">
    <property type="entry name" value="Isochorismatase-like_dom"/>
</dbReference>